<comment type="caution">
    <text evidence="2">The sequence shown here is derived from an EMBL/GenBank/DDBJ whole genome shotgun (WGS) entry which is preliminary data.</text>
</comment>
<dbReference type="STRING" id="56484.A0A1Y2FF24"/>
<dbReference type="EMBL" id="MCFI01000010">
    <property type="protein sequence ID" value="ORY82004.1"/>
    <property type="molecule type" value="Genomic_DNA"/>
</dbReference>
<name>A0A1Y2FF24_PROLT</name>
<dbReference type="InterPro" id="IPR046341">
    <property type="entry name" value="SET_dom_sf"/>
</dbReference>
<proteinExistence type="predicted"/>
<feature type="domain" description="SET" evidence="1">
    <location>
        <begin position="73"/>
        <end position="202"/>
    </location>
</feature>
<evidence type="ECO:0000313" key="3">
    <source>
        <dbReference type="Proteomes" id="UP000193685"/>
    </source>
</evidence>
<dbReference type="RefSeq" id="XP_040725138.1">
    <property type="nucleotide sequence ID" value="XM_040867774.1"/>
</dbReference>
<dbReference type="InterPro" id="IPR001214">
    <property type="entry name" value="SET_dom"/>
</dbReference>
<reference evidence="2 3" key="1">
    <citation type="submission" date="2016-07" db="EMBL/GenBank/DDBJ databases">
        <title>Pervasive Adenine N6-methylation of Active Genes in Fungi.</title>
        <authorList>
            <consortium name="DOE Joint Genome Institute"/>
            <person name="Mondo S.J."/>
            <person name="Dannebaum R.O."/>
            <person name="Kuo R.C."/>
            <person name="Labutti K."/>
            <person name="Haridas S."/>
            <person name="Kuo A."/>
            <person name="Salamov A."/>
            <person name="Ahrendt S.R."/>
            <person name="Lipzen A."/>
            <person name="Sullivan W."/>
            <person name="Andreopoulos W.B."/>
            <person name="Clum A."/>
            <person name="Lindquist E."/>
            <person name="Daum C."/>
            <person name="Ramamoorthy G.K."/>
            <person name="Gryganskyi A."/>
            <person name="Culley D."/>
            <person name="Magnuson J.K."/>
            <person name="James T.Y."/>
            <person name="O'Malley M.A."/>
            <person name="Stajich J.E."/>
            <person name="Spatafora J.W."/>
            <person name="Visel A."/>
            <person name="Grigoriev I.V."/>
        </authorList>
    </citation>
    <scope>NUCLEOTIDE SEQUENCE [LARGE SCALE GENOMIC DNA]</scope>
    <source>
        <strain evidence="2 3">12-1054</strain>
    </source>
</reference>
<dbReference type="SUPFAM" id="SSF82199">
    <property type="entry name" value="SET domain"/>
    <property type="match status" value="1"/>
</dbReference>
<dbReference type="Gene3D" id="2.170.270.10">
    <property type="entry name" value="SET domain"/>
    <property type="match status" value="1"/>
</dbReference>
<sequence length="212" mass="23009">MIEESRAALANVKAAADTPPRGWPPGLIYIRAPVHSRALTNDAETLCSLFNVKDATSLSSRLRQVSRTGPSPTKIQAIKGPSHPAYGQNGLFASRSLPPGAHVLDYLGLYHLSAENDTDLTSDYDLALRDGSRCLYLGIDASKLGNEARMMNDYRGVASAPTCVFRTHTLNTGELRMGVFVVEDGKRKKGLAKGDEILVSYGKGFWKARQSD</sequence>
<dbReference type="AlphaFoldDB" id="A0A1Y2FF24"/>
<keyword evidence="3" id="KW-1185">Reference proteome</keyword>
<dbReference type="Proteomes" id="UP000193685">
    <property type="component" value="Unassembled WGS sequence"/>
</dbReference>
<evidence type="ECO:0000259" key="1">
    <source>
        <dbReference type="PROSITE" id="PS50280"/>
    </source>
</evidence>
<dbReference type="OrthoDB" id="5792673at2759"/>
<dbReference type="GeneID" id="63784373"/>
<gene>
    <name evidence="2" type="ORF">BCR37DRAFT_347513</name>
</gene>
<dbReference type="PROSITE" id="PS50280">
    <property type="entry name" value="SET"/>
    <property type="match status" value="1"/>
</dbReference>
<organism evidence="2 3">
    <name type="scientific">Protomyces lactucae-debilis</name>
    <dbReference type="NCBI Taxonomy" id="2754530"/>
    <lineage>
        <taxon>Eukaryota</taxon>
        <taxon>Fungi</taxon>
        <taxon>Dikarya</taxon>
        <taxon>Ascomycota</taxon>
        <taxon>Taphrinomycotina</taxon>
        <taxon>Taphrinomycetes</taxon>
        <taxon>Taphrinales</taxon>
        <taxon>Protomycetaceae</taxon>
        <taxon>Protomyces</taxon>
    </lineage>
</organism>
<accession>A0A1Y2FF24</accession>
<protein>
    <recommendedName>
        <fullName evidence="1">SET domain-containing protein</fullName>
    </recommendedName>
</protein>
<evidence type="ECO:0000313" key="2">
    <source>
        <dbReference type="EMBL" id="ORY82004.1"/>
    </source>
</evidence>
<dbReference type="OMA" id="WCERWGE"/>